<comment type="caution">
    <text evidence="2">The sequence shown here is derived from an EMBL/GenBank/DDBJ whole genome shotgun (WGS) entry which is preliminary data.</text>
</comment>
<dbReference type="RefSeq" id="WP_062655694.1">
    <property type="nucleotide sequence ID" value="NZ_BCSY01000035.1"/>
</dbReference>
<evidence type="ECO:0000256" key="1">
    <source>
        <dbReference type="SAM" id="MobiDB-lite"/>
    </source>
</evidence>
<organism evidence="2 3">
    <name type="scientific">Mycolicibacterium canariasense</name>
    <name type="common">Mycobacterium canariasense</name>
    <dbReference type="NCBI Taxonomy" id="228230"/>
    <lineage>
        <taxon>Bacteria</taxon>
        <taxon>Bacillati</taxon>
        <taxon>Actinomycetota</taxon>
        <taxon>Actinomycetes</taxon>
        <taxon>Mycobacteriales</taxon>
        <taxon>Mycobacteriaceae</taxon>
        <taxon>Mycolicibacterium</taxon>
    </lineage>
</organism>
<proteinExistence type="predicted"/>
<accession>A0A117I973</accession>
<gene>
    <name evidence="2" type="ORF">RMCC_1349</name>
</gene>
<evidence type="ECO:0000313" key="3">
    <source>
        <dbReference type="Proteomes" id="UP000069443"/>
    </source>
</evidence>
<reference evidence="3" key="1">
    <citation type="journal article" date="2016" name="Genome Announc.">
        <title>Draft Genome Sequences of Five Rapidly Growing Mycobacterium Species, M. thermoresistibile, M. fortuitum subsp. acetamidolyticum, M. canariasense, M. brisbanense, and M. novocastrense.</title>
        <authorList>
            <person name="Katahira K."/>
            <person name="Ogura Y."/>
            <person name="Gotoh Y."/>
            <person name="Hayashi T."/>
        </authorList>
    </citation>
    <scope>NUCLEOTIDE SEQUENCE [LARGE SCALE GENOMIC DNA]</scope>
    <source>
        <strain evidence="3">JCM15298</strain>
    </source>
</reference>
<dbReference type="AlphaFoldDB" id="A0A117I973"/>
<evidence type="ECO:0000313" key="2">
    <source>
        <dbReference type="EMBL" id="GAS94383.1"/>
    </source>
</evidence>
<dbReference type="Proteomes" id="UP000069443">
    <property type="component" value="Unassembled WGS sequence"/>
</dbReference>
<name>A0A117I973_MYCCR</name>
<keyword evidence="3" id="KW-1185">Reference proteome</keyword>
<reference evidence="3" key="2">
    <citation type="submission" date="2016-02" db="EMBL/GenBank/DDBJ databases">
        <title>Draft genome sequence of five rapidly growing Mycobacterium species.</title>
        <authorList>
            <person name="Katahira K."/>
            <person name="Gotou Y."/>
            <person name="Iida K."/>
            <person name="Ogura Y."/>
            <person name="Hayashi T."/>
        </authorList>
    </citation>
    <scope>NUCLEOTIDE SEQUENCE [LARGE SCALE GENOMIC DNA]</scope>
    <source>
        <strain evidence="3">JCM15298</strain>
    </source>
</reference>
<dbReference type="STRING" id="228230.RMCC_1349"/>
<dbReference type="EMBL" id="BCSY01000035">
    <property type="protein sequence ID" value="GAS94383.1"/>
    <property type="molecule type" value="Genomic_DNA"/>
</dbReference>
<protein>
    <submittedName>
        <fullName evidence="2">Uncharacterized protein</fullName>
    </submittedName>
</protein>
<feature type="region of interest" description="Disordered" evidence="1">
    <location>
        <begin position="1"/>
        <end position="22"/>
    </location>
</feature>
<sequence length="69" mass="7583">MAVHVHTGYTSPKEPHRHPLADDYTVTPEGVLILSTGRCGSVAVYAPGHWTRAEIVRNRGADGRFVKRS</sequence>